<sequence length="265" mass="29836">MAVWGQDEAGPFQTMPYAGESWMPEGQPVRQSHEYHRNGTAKMLTLFHPADGQVRVKGVTSATNAVLHPWLKEELGEVLATLPKAADAQVCAANRAEWLVWQEGLTQPITLPQELPPLRMLLIWDNLAGHTTPEMVLWLFSHGIMPLYTPLSGSWLNMTESVQRILKRRALEGQHPQTAEEIITWLEATARGWNRNPTPFVWGGKRALRRARRRARGHVAGGSGACARQPVRRRRTSVFRSQPSSCRPSTNNEHAVDGEQWRYAS</sequence>
<evidence type="ECO:0000313" key="3">
    <source>
        <dbReference type="EMBL" id="CAA9231290.1"/>
    </source>
</evidence>
<feature type="compositionally biased region" description="Basic and acidic residues" evidence="1">
    <location>
        <begin position="254"/>
        <end position="265"/>
    </location>
</feature>
<dbReference type="Pfam" id="PF13358">
    <property type="entry name" value="DDE_3"/>
    <property type="match status" value="1"/>
</dbReference>
<organism evidence="3">
    <name type="scientific">uncultured Chloroflexia bacterium</name>
    <dbReference type="NCBI Taxonomy" id="1672391"/>
    <lineage>
        <taxon>Bacteria</taxon>
        <taxon>Bacillati</taxon>
        <taxon>Chloroflexota</taxon>
        <taxon>Chloroflexia</taxon>
        <taxon>environmental samples</taxon>
    </lineage>
</organism>
<gene>
    <name evidence="3" type="ORF">AVDCRST_MAG93-891</name>
</gene>
<protein>
    <submittedName>
        <fullName evidence="3">Integrase, catalytic region</fullName>
    </submittedName>
</protein>
<evidence type="ECO:0000259" key="2">
    <source>
        <dbReference type="Pfam" id="PF13358"/>
    </source>
</evidence>
<dbReference type="AlphaFoldDB" id="A0A6J4HQX6"/>
<accession>A0A6J4HQX6</accession>
<reference evidence="3" key="1">
    <citation type="submission" date="2020-02" db="EMBL/GenBank/DDBJ databases">
        <authorList>
            <person name="Meier V. D."/>
        </authorList>
    </citation>
    <scope>NUCLEOTIDE SEQUENCE</scope>
    <source>
        <strain evidence="3">AVDCRST_MAG93</strain>
    </source>
</reference>
<dbReference type="Gene3D" id="3.30.420.10">
    <property type="entry name" value="Ribonuclease H-like superfamily/Ribonuclease H"/>
    <property type="match status" value="1"/>
</dbReference>
<proteinExistence type="predicted"/>
<feature type="region of interest" description="Disordered" evidence="1">
    <location>
        <begin position="214"/>
        <end position="265"/>
    </location>
</feature>
<feature type="compositionally biased region" description="Polar residues" evidence="1">
    <location>
        <begin position="238"/>
        <end position="253"/>
    </location>
</feature>
<dbReference type="InterPro" id="IPR036397">
    <property type="entry name" value="RNaseH_sf"/>
</dbReference>
<dbReference type="EMBL" id="CADCTR010000291">
    <property type="protein sequence ID" value="CAA9231290.1"/>
    <property type="molecule type" value="Genomic_DNA"/>
</dbReference>
<name>A0A6J4HQX6_9CHLR</name>
<dbReference type="InterPro" id="IPR038717">
    <property type="entry name" value="Tc1-like_DDE_dom"/>
</dbReference>
<dbReference type="GO" id="GO:0003676">
    <property type="term" value="F:nucleic acid binding"/>
    <property type="evidence" value="ECO:0007669"/>
    <property type="project" value="InterPro"/>
</dbReference>
<evidence type="ECO:0000256" key="1">
    <source>
        <dbReference type="SAM" id="MobiDB-lite"/>
    </source>
</evidence>
<feature type="domain" description="Tc1-like transposase DDE" evidence="2">
    <location>
        <begin position="113"/>
        <end position="182"/>
    </location>
</feature>